<reference evidence="2" key="1">
    <citation type="journal article" date="2020" name="Stud. Mycol.">
        <title>101 Dothideomycetes genomes: a test case for predicting lifestyles and emergence of pathogens.</title>
        <authorList>
            <person name="Haridas S."/>
            <person name="Albert R."/>
            <person name="Binder M."/>
            <person name="Bloem J."/>
            <person name="Labutti K."/>
            <person name="Salamov A."/>
            <person name="Andreopoulos B."/>
            <person name="Baker S."/>
            <person name="Barry K."/>
            <person name="Bills G."/>
            <person name="Bluhm B."/>
            <person name="Cannon C."/>
            <person name="Castanera R."/>
            <person name="Culley D."/>
            <person name="Daum C."/>
            <person name="Ezra D."/>
            <person name="Gonzalez J."/>
            <person name="Henrissat B."/>
            <person name="Kuo A."/>
            <person name="Liang C."/>
            <person name="Lipzen A."/>
            <person name="Lutzoni F."/>
            <person name="Magnuson J."/>
            <person name="Mondo S."/>
            <person name="Nolan M."/>
            <person name="Ohm R."/>
            <person name="Pangilinan J."/>
            <person name="Park H.-J."/>
            <person name="Ramirez L."/>
            <person name="Alfaro M."/>
            <person name="Sun H."/>
            <person name="Tritt A."/>
            <person name="Yoshinaga Y."/>
            <person name="Zwiers L.-H."/>
            <person name="Turgeon B."/>
            <person name="Goodwin S."/>
            <person name="Spatafora J."/>
            <person name="Crous P."/>
            <person name="Grigoriev I."/>
        </authorList>
    </citation>
    <scope>NUCLEOTIDE SEQUENCE</scope>
    <source>
        <strain evidence="2">CBS 125425</strain>
    </source>
</reference>
<dbReference type="AlphaFoldDB" id="A0A9P4QZP8"/>
<protein>
    <submittedName>
        <fullName evidence="2">Uncharacterized protein</fullName>
    </submittedName>
</protein>
<proteinExistence type="predicted"/>
<evidence type="ECO:0000313" key="3">
    <source>
        <dbReference type="Proteomes" id="UP000799444"/>
    </source>
</evidence>
<accession>A0A9P4QZP8</accession>
<dbReference type="EMBL" id="ML996153">
    <property type="protein sequence ID" value="KAF2734059.1"/>
    <property type="molecule type" value="Genomic_DNA"/>
</dbReference>
<feature type="region of interest" description="Disordered" evidence="1">
    <location>
        <begin position="1"/>
        <end position="60"/>
    </location>
</feature>
<evidence type="ECO:0000313" key="2">
    <source>
        <dbReference type="EMBL" id="KAF2734059.1"/>
    </source>
</evidence>
<name>A0A9P4QZP8_9PLEO</name>
<feature type="region of interest" description="Disordered" evidence="1">
    <location>
        <begin position="70"/>
        <end position="89"/>
    </location>
</feature>
<comment type="caution">
    <text evidence="2">The sequence shown here is derived from an EMBL/GenBank/DDBJ whole genome shotgun (WGS) entry which is preliminary data.</text>
</comment>
<gene>
    <name evidence="2" type="ORF">EJ04DRAFT_524039</name>
</gene>
<keyword evidence="3" id="KW-1185">Reference proteome</keyword>
<organism evidence="2 3">
    <name type="scientific">Polyplosphaeria fusca</name>
    <dbReference type="NCBI Taxonomy" id="682080"/>
    <lineage>
        <taxon>Eukaryota</taxon>
        <taxon>Fungi</taxon>
        <taxon>Dikarya</taxon>
        <taxon>Ascomycota</taxon>
        <taxon>Pezizomycotina</taxon>
        <taxon>Dothideomycetes</taxon>
        <taxon>Pleosporomycetidae</taxon>
        <taxon>Pleosporales</taxon>
        <taxon>Tetraplosphaeriaceae</taxon>
        <taxon>Polyplosphaeria</taxon>
    </lineage>
</organism>
<sequence>MSPFSSISECDDSRRSISKEAGHSRVLAHLTSDENSGHSPTDTSRALVGSLGDTNENPIVLDDLTAGDSRFNPIEIPDDPITHLHPPPTARAAIEGSFYRQRPAPPPIDASYEPATKAPPY</sequence>
<feature type="compositionally biased region" description="Basic and acidic residues" evidence="1">
    <location>
        <begin position="11"/>
        <end position="23"/>
    </location>
</feature>
<dbReference type="Proteomes" id="UP000799444">
    <property type="component" value="Unassembled WGS sequence"/>
</dbReference>
<feature type="region of interest" description="Disordered" evidence="1">
    <location>
        <begin position="97"/>
        <end position="121"/>
    </location>
</feature>
<evidence type="ECO:0000256" key="1">
    <source>
        <dbReference type="SAM" id="MobiDB-lite"/>
    </source>
</evidence>